<comment type="caution">
    <text evidence="6">The sequence shown here is derived from an EMBL/GenBank/DDBJ whole genome shotgun (WGS) entry which is preliminary data.</text>
</comment>
<accession>A0A2T1FZF0</accession>
<evidence type="ECO:0000259" key="5">
    <source>
        <dbReference type="Pfam" id="PF08545"/>
    </source>
</evidence>
<gene>
    <name evidence="6" type="ORF">C7B77_22850</name>
</gene>
<feature type="domain" description="Carrier" evidence="3">
    <location>
        <begin position="441"/>
        <end position="479"/>
    </location>
</feature>
<evidence type="ECO:0000313" key="6">
    <source>
        <dbReference type="EMBL" id="PSB50373.1"/>
    </source>
</evidence>
<dbReference type="Pfam" id="PF08545">
    <property type="entry name" value="ACP_syn_III"/>
    <property type="match status" value="1"/>
</dbReference>
<dbReference type="Proteomes" id="UP000238937">
    <property type="component" value="Unassembled WGS sequence"/>
</dbReference>
<dbReference type="EMBL" id="PVWO01000401">
    <property type="protein sequence ID" value="PSB50373.1"/>
    <property type="molecule type" value="Genomic_DNA"/>
</dbReference>
<reference evidence="6 7" key="1">
    <citation type="submission" date="2018-03" db="EMBL/GenBank/DDBJ databases">
        <title>The ancient ancestry and fast evolution of plastids.</title>
        <authorList>
            <person name="Moore K.R."/>
            <person name="Magnabosco C."/>
            <person name="Momper L."/>
            <person name="Gold D.A."/>
            <person name="Bosak T."/>
            <person name="Fournier G.P."/>
        </authorList>
    </citation>
    <scope>NUCLEOTIDE SEQUENCE [LARGE SCALE GENOMIC DNA]</scope>
    <source>
        <strain evidence="6 7">CCALA 037</strain>
    </source>
</reference>
<evidence type="ECO:0000313" key="7">
    <source>
        <dbReference type="Proteomes" id="UP000238937"/>
    </source>
</evidence>
<organism evidence="6 7">
    <name type="scientific">Chamaesiphon polymorphus CCALA 037</name>
    <dbReference type="NCBI Taxonomy" id="2107692"/>
    <lineage>
        <taxon>Bacteria</taxon>
        <taxon>Bacillati</taxon>
        <taxon>Cyanobacteriota</taxon>
        <taxon>Cyanophyceae</taxon>
        <taxon>Gomontiellales</taxon>
        <taxon>Chamaesiphonaceae</taxon>
        <taxon>Chamaesiphon</taxon>
    </lineage>
</organism>
<dbReference type="InterPro" id="IPR036736">
    <property type="entry name" value="ACP-like_sf"/>
</dbReference>
<dbReference type="Pfam" id="PF08541">
    <property type="entry name" value="ACP_syn_III_C"/>
    <property type="match status" value="1"/>
</dbReference>
<name>A0A2T1FZF0_9CYAN</name>
<keyword evidence="2" id="KW-0012">Acyltransferase</keyword>
<dbReference type="InterPro" id="IPR013751">
    <property type="entry name" value="ACP_syn_III_N"/>
</dbReference>
<protein>
    <submittedName>
        <fullName evidence="6">3-oxoacyl-ACP synthase</fullName>
    </submittedName>
</protein>
<dbReference type="SUPFAM" id="SSF47336">
    <property type="entry name" value="ACP-like"/>
    <property type="match status" value="1"/>
</dbReference>
<evidence type="ECO:0000256" key="2">
    <source>
        <dbReference type="ARBA" id="ARBA00023315"/>
    </source>
</evidence>
<dbReference type="RefSeq" id="WP_106310335.1">
    <property type="nucleotide sequence ID" value="NZ_PVWO01000401.1"/>
</dbReference>
<dbReference type="Gene3D" id="1.10.1200.10">
    <property type="entry name" value="ACP-like"/>
    <property type="match status" value="1"/>
</dbReference>
<sequence>MQSVSIRSLAINFPQTIRTNDYWLEKFPDSFAQTKQREVRRTPATDLIPVPSGIDLWLQEVTPFLADPFRGSVQRRVVKGEESSLLLECQAARSALAAAKLTAADIDLAIVSSLFPSDVGPGLATHLAQQLGLSCPAWNLESTCASALIALQTAQAFVRAGTYRQILIVVSHIGSQAVNDADTLSWSMGDGAGAMVVGADGAERGILSMQIVPTIATCGAYTHELTIDSHGNPRIQTGTGENVSSLAVTAADTVRECCQSAVAAAGMSLDRIDYFAFNTPTAWYASVCAKALGIDPERVIDLYPTYANIGPVFPLANLYHAAASGKIRPDDLVLVYANGAGATAAAMVMRWGNVALGSASTELVTIRSTNAKRATKAVESFVPLASNAVASTGKGIKERLLAVPSGDRHAILEPYLVESLANLRQLSPTDLDPQVVLTTLLDSLLATIFRSQLEASLEIRVPMEQFLGERNIRDLTEFLLDRMAIAEMMGGVVRDEGDVDRSGREVFSL</sequence>
<dbReference type="AlphaFoldDB" id="A0A2T1FZF0"/>
<dbReference type="GO" id="GO:0004315">
    <property type="term" value="F:3-oxoacyl-[acyl-carrier-protein] synthase activity"/>
    <property type="evidence" value="ECO:0007669"/>
    <property type="project" value="InterPro"/>
</dbReference>
<dbReference type="PANTHER" id="PTHR34069:SF3">
    <property type="entry name" value="ACYL-COA:ACYL-COA ALKYLTRANSFERASE"/>
    <property type="match status" value="1"/>
</dbReference>
<dbReference type="OrthoDB" id="6439746at2"/>
<evidence type="ECO:0000256" key="1">
    <source>
        <dbReference type="ARBA" id="ARBA00022679"/>
    </source>
</evidence>
<dbReference type="InterPro" id="IPR016039">
    <property type="entry name" value="Thiolase-like"/>
</dbReference>
<evidence type="ECO:0000259" key="4">
    <source>
        <dbReference type="Pfam" id="PF08541"/>
    </source>
</evidence>
<dbReference type="Gene3D" id="3.40.47.10">
    <property type="match status" value="2"/>
</dbReference>
<dbReference type="PANTHER" id="PTHR34069">
    <property type="entry name" value="3-OXOACYL-[ACYL-CARRIER-PROTEIN] SYNTHASE 3"/>
    <property type="match status" value="1"/>
</dbReference>
<dbReference type="GO" id="GO:0006633">
    <property type="term" value="P:fatty acid biosynthetic process"/>
    <property type="evidence" value="ECO:0007669"/>
    <property type="project" value="InterPro"/>
</dbReference>
<dbReference type="Pfam" id="PF00550">
    <property type="entry name" value="PP-binding"/>
    <property type="match status" value="1"/>
</dbReference>
<evidence type="ECO:0000259" key="3">
    <source>
        <dbReference type="Pfam" id="PF00550"/>
    </source>
</evidence>
<dbReference type="InterPro" id="IPR009081">
    <property type="entry name" value="PP-bd_ACP"/>
</dbReference>
<dbReference type="GO" id="GO:0044550">
    <property type="term" value="P:secondary metabolite biosynthetic process"/>
    <property type="evidence" value="ECO:0007669"/>
    <property type="project" value="TreeGrafter"/>
</dbReference>
<keyword evidence="1" id="KW-0808">Transferase</keyword>
<keyword evidence="7" id="KW-1185">Reference proteome</keyword>
<dbReference type="InterPro" id="IPR013747">
    <property type="entry name" value="ACP_syn_III_C"/>
</dbReference>
<proteinExistence type="predicted"/>
<feature type="domain" description="Beta-ketoacyl-[acyl-carrier-protein] synthase III N-terminal" evidence="5">
    <location>
        <begin position="140"/>
        <end position="210"/>
    </location>
</feature>
<feature type="domain" description="Beta-ketoacyl-[acyl-carrier-protein] synthase III C-terminal" evidence="4">
    <location>
        <begin position="263"/>
        <end position="351"/>
    </location>
</feature>
<dbReference type="SUPFAM" id="SSF53901">
    <property type="entry name" value="Thiolase-like"/>
    <property type="match status" value="1"/>
</dbReference>